<dbReference type="GO" id="GO:0008811">
    <property type="term" value="F:chloramphenicol O-acetyltransferase activity"/>
    <property type="evidence" value="ECO:0007669"/>
    <property type="project" value="InterPro"/>
</dbReference>
<protein>
    <submittedName>
        <fullName evidence="2">Chloramphenicol acetyltransferase</fullName>
    </submittedName>
</protein>
<accession>A0A6I6JS50</accession>
<dbReference type="PANTHER" id="PTHR38474">
    <property type="entry name" value="SLR0299 PROTEIN"/>
    <property type="match status" value="1"/>
</dbReference>
<organism evidence="2 3">
    <name type="scientific">Maribellus comscasis</name>
    <dbReference type="NCBI Taxonomy" id="2681766"/>
    <lineage>
        <taxon>Bacteria</taxon>
        <taxon>Pseudomonadati</taxon>
        <taxon>Bacteroidota</taxon>
        <taxon>Bacteroidia</taxon>
        <taxon>Marinilabiliales</taxon>
        <taxon>Prolixibacteraceae</taxon>
        <taxon>Maribellus</taxon>
    </lineage>
</organism>
<dbReference type="KEGG" id="mcos:GM418_04705"/>
<evidence type="ECO:0000256" key="1">
    <source>
        <dbReference type="PIRSR" id="PIRSR000440-1"/>
    </source>
</evidence>
<dbReference type="SMART" id="SM01059">
    <property type="entry name" value="CAT"/>
    <property type="match status" value="1"/>
</dbReference>
<keyword evidence="2" id="KW-0808">Transferase</keyword>
<dbReference type="InterPro" id="IPR001707">
    <property type="entry name" value="Cmp_AcTrfase"/>
</dbReference>
<dbReference type="PANTHER" id="PTHR38474:SF1">
    <property type="entry name" value="SLR0299 PROTEIN"/>
    <property type="match status" value="1"/>
</dbReference>
<evidence type="ECO:0000313" key="3">
    <source>
        <dbReference type="Proteomes" id="UP000428260"/>
    </source>
</evidence>
<gene>
    <name evidence="2" type="ORF">GM418_04705</name>
</gene>
<reference evidence="2 3" key="1">
    <citation type="submission" date="2019-11" db="EMBL/GenBank/DDBJ databases">
        <authorList>
            <person name="Zheng R.K."/>
            <person name="Sun C.M."/>
        </authorList>
    </citation>
    <scope>NUCLEOTIDE SEQUENCE [LARGE SCALE GENOMIC DNA]</scope>
    <source>
        <strain evidence="2 3">WC007</strain>
    </source>
</reference>
<dbReference type="RefSeq" id="WP_158863658.1">
    <property type="nucleotide sequence ID" value="NZ_CP046401.1"/>
</dbReference>
<dbReference type="AlphaFoldDB" id="A0A6I6JS50"/>
<sequence length="211" mass="25093">MKTIDIENWDRKEHFLFFSRMDYPQYNICMDIDVTNFLAFIKARKLSFYYSMIYVASTALNRIKNFRYRIRDGKVVLHDQIHPSFTDMDEDKNAGLFKFVTLDLRGDIETFEKKAKEANKNQTEYFEFEKLAGRDDLIFITCIPWISFTHISHTISLNKNDSVPRISWGKYFKRDEKVCLPFSVQVNHALVDGLHIGKYIDELQQYIDNLK</sequence>
<dbReference type="SUPFAM" id="SSF52777">
    <property type="entry name" value="CoA-dependent acyltransferases"/>
    <property type="match status" value="1"/>
</dbReference>
<feature type="active site" description="Proton acceptor" evidence="1">
    <location>
        <position position="188"/>
    </location>
</feature>
<keyword evidence="3" id="KW-1185">Reference proteome</keyword>
<dbReference type="PIRSF" id="PIRSF000440">
    <property type="entry name" value="CAT"/>
    <property type="match status" value="1"/>
</dbReference>
<evidence type="ECO:0000313" key="2">
    <source>
        <dbReference type="EMBL" id="QGY42982.1"/>
    </source>
</evidence>
<proteinExistence type="predicted"/>
<dbReference type="Proteomes" id="UP000428260">
    <property type="component" value="Chromosome"/>
</dbReference>
<name>A0A6I6JS50_9BACT</name>
<dbReference type="Pfam" id="PF00302">
    <property type="entry name" value="CAT"/>
    <property type="match status" value="1"/>
</dbReference>
<dbReference type="Gene3D" id="3.30.559.10">
    <property type="entry name" value="Chloramphenicol acetyltransferase-like domain"/>
    <property type="match status" value="1"/>
</dbReference>
<dbReference type="InterPro" id="IPR023213">
    <property type="entry name" value="CAT-like_dom_sf"/>
</dbReference>
<dbReference type="EMBL" id="CP046401">
    <property type="protein sequence ID" value="QGY42982.1"/>
    <property type="molecule type" value="Genomic_DNA"/>
</dbReference>